<evidence type="ECO:0000256" key="1">
    <source>
        <dbReference type="ARBA" id="ARBA00004651"/>
    </source>
</evidence>
<evidence type="ECO:0000259" key="2">
    <source>
        <dbReference type="PROSITE" id="PS51201"/>
    </source>
</evidence>
<evidence type="ECO:0000313" key="3">
    <source>
        <dbReference type="EMBL" id="AXV06940.1"/>
    </source>
</evidence>
<dbReference type="GO" id="GO:0005886">
    <property type="term" value="C:plasma membrane"/>
    <property type="evidence" value="ECO:0007669"/>
    <property type="project" value="UniProtKB-SubCell"/>
</dbReference>
<dbReference type="InterPro" id="IPR013099">
    <property type="entry name" value="K_chnl_dom"/>
</dbReference>
<accession>A0A346XXJ3</accession>
<gene>
    <name evidence="3" type="ORF">DVS28_a2258</name>
</gene>
<dbReference type="PROSITE" id="PS51201">
    <property type="entry name" value="RCK_N"/>
    <property type="match status" value="1"/>
</dbReference>
<dbReference type="Proteomes" id="UP000264006">
    <property type="component" value="Chromosome"/>
</dbReference>
<feature type="domain" description="RCK N-terminal" evidence="2">
    <location>
        <begin position="103"/>
        <end position="222"/>
    </location>
</feature>
<dbReference type="PANTHER" id="PTHR43833">
    <property type="entry name" value="POTASSIUM CHANNEL PROTEIN 2-RELATED-RELATED"/>
    <property type="match status" value="1"/>
</dbReference>
<keyword evidence="3" id="KW-0813">Transport</keyword>
<dbReference type="PANTHER" id="PTHR43833:SF9">
    <property type="entry name" value="POTASSIUM CHANNEL PROTEIN YUGO-RELATED"/>
    <property type="match status" value="1"/>
</dbReference>
<sequence>MGFALLLIAFIALVVLVGRDGYTDVTGDPVGLIDALYYASVTVTTTGYGDISAVTTATRLATVLLITPARIIFLILVVGTTVEVLTEQYRQLLAVRRWREDVQDHFVICGFGATGRSAARALLADGVDPSAIVVVDSSAQATEEATEDGFASVHGDASRTAVLDQAAVASARSVIVTPNRDDTAVLITLTARQANPTAHIVTAVRERENKHLLRQSGADAVIDSSAAVGRLLGLATQTPSALGVIDDLLDVGTSLELAEVAPSIDPDGRPAVPADTQLLTVIRGKDRLPFTDPATLVLRPDDRLLVVRPTDGA</sequence>
<dbReference type="Pfam" id="PF02254">
    <property type="entry name" value="TrkA_N"/>
    <property type="match status" value="1"/>
</dbReference>
<dbReference type="SUPFAM" id="SSF81324">
    <property type="entry name" value="Voltage-gated potassium channels"/>
    <property type="match status" value="1"/>
</dbReference>
<dbReference type="InterPro" id="IPR036291">
    <property type="entry name" value="NAD(P)-bd_dom_sf"/>
</dbReference>
<dbReference type="InterPro" id="IPR003148">
    <property type="entry name" value="RCK_N"/>
</dbReference>
<dbReference type="AlphaFoldDB" id="A0A346XXJ3"/>
<name>A0A346XXJ3_9ACTN</name>
<dbReference type="Pfam" id="PF07885">
    <property type="entry name" value="Ion_trans_2"/>
    <property type="match status" value="1"/>
</dbReference>
<proteinExistence type="predicted"/>
<evidence type="ECO:0000313" key="4">
    <source>
        <dbReference type="Proteomes" id="UP000264006"/>
    </source>
</evidence>
<dbReference type="EMBL" id="CP031165">
    <property type="protein sequence ID" value="AXV06940.1"/>
    <property type="molecule type" value="Genomic_DNA"/>
</dbReference>
<dbReference type="Gene3D" id="3.40.50.720">
    <property type="entry name" value="NAD(P)-binding Rossmann-like Domain"/>
    <property type="match status" value="1"/>
</dbReference>
<dbReference type="Gene3D" id="1.10.287.70">
    <property type="match status" value="1"/>
</dbReference>
<dbReference type="InterPro" id="IPR050721">
    <property type="entry name" value="Trk_Ktr_HKT_K-transport"/>
</dbReference>
<protein>
    <submittedName>
        <fullName evidence="3">Potassium channel protein</fullName>
    </submittedName>
</protein>
<keyword evidence="4" id="KW-1185">Reference proteome</keyword>
<keyword evidence="3" id="KW-0406">Ion transport</keyword>
<dbReference type="GO" id="GO:0034220">
    <property type="term" value="P:monoatomic ion transmembrane transport"/>
    <property type="evidence" value="ECO:0007669"/>
    <property type="project" value="UniProtKB-KW"/>
</dbReference>
<dbReference type="GO" id="GO:0006813">
    <property type="term" value="P:potassium ion transport"/>
    <property type="evidence" value="ECO:0007669"/>
    <property type="project" value="InterPro"/>
</dbReference>
<organism evidence="3 4">
    <name type="scientific">Euzebya pacifica</name>
    <dbReference type="NCBI Taxonomy" id="1608957"/>
    <lineage>
        <taxon>Bacteria</taxon>
        <taxon>Bacillati</taxon>
        <taxon>Actinomycetota</taxon>
        <taxon>Nitriliruptoria</taxon>
        <taxon>Euzebyales</taxon>
    </lineage>
</organism>
<reference evidence="3 4" key="1">
    <citation type="submission" date="2018-09" db="EMBL/GenBank/DDBJ databases">
        <title>Complete genome sequence of Euzebya sp. DY32-46 isolated from seawater of Pacific Ocean.</title>
        <authorList>
            <person name="Xu L."/>
            <person name="Wu Y.-H."/>
            <person name="Xu X.-W."/>
        </authorList>
    </citation>
    <scope>NUCLEOTIDE SEQUENCE [LARGE SCALE GENOMIC DNA]</scope>
    <source>
        <strain evidence="3 4">DY32-46</strain>
    </source>
</reference>
<dbReference type="KEGG" id="euz:DVS28_a2258"/>
<dbReference type="SUPFAM" id="SSF51735">
    <property type="entry name" value="NAD(P)-binding Rossmann-fold domains"/>
    <property type="match status" value="1"/>
</dbReference>
<comment type="subcellular location">
    <subcellularLocation>
        <location evidence="1">Cell membrane</location>
        <topology evidence="1">Multi-pass membrane protein</topology>
    </subcellularLocation>
</comment>
<keyword evidence="3" id="KW-0407">Ion channel</keyword>